<dbReference type="InterPro" id="IPR029063">
    <property type="entry name" value="SAM-dependent_MTases_sf"/>
</dbReference>
<sequence length="323" mass="35565">MSAALDIFRALSDPTRLRIIYLLRAMELAVGEIAQVVGQSQPRVSRHVRILAEAGLVERRKEGNWVFLRLGKAAAIAPFLTLFDQLVPSESEDLWQKADLARLAAVRADRSRAAESYFAEHAEEWDAIRSMHVPDVDVEAAMTALLGTEAIGHLLDIGTGTGRMIELFGPSAEQVTALDRSPDMLRLARAKLPHDAGDKYALVLGDFGALPLEAGSIDTVVLHQVLHYAQAPETVIAEAARVMAAGGRVLIADFAAHEREELRLRDQHARLGFSDEQIESWFAQAGLELERVEVLPGQELTVQLWLGRRLGARILRHEGRLSA</sequence>
<dbReference type="InterPro" id="IPR013216">
    <property type="entry name" value="Methyltransf_11"/>
</dbReference>
<dbReference type="eggNOG" id="COG0640">
    <property type="taxonomic scope" value="Bacteria"/>
</dbReference>
<dbReference type="InterPro" id="IPR001845">
    <property type="entry name" value="HTH_ArsR_DNA-bd_dom"/>
</dbReference>
<gene>
    <name evidence="6" type="ORF">BV98_001796</name>
</gene>
<keyword evidence="3" id="KW-0238">DNA-binding</keyword>
<keyword evidence="7" id="KW-1185">Reference proteome</keyword>
<dbReference type="OrthoDB" id="9789575at2"/>
<dbReference type="STRING" id="76947.GCA_002080435_01190"/>
<accession>A0A086PB24</accession>
<dbReference type="SUPFAM" id="SSF46785">
    <property type="entry name" value="Winged helix' DNA-binding domain"/>
    <property type="match status" value="1"/>
</dbReference>
<dbReference type="InterPro" id="IPR051081">
    <property type="entry name" value="HTH_MetalResp_TranReg"/>
</dbReference>
<dbReference type="GO" id="GO:0003700">
    <property type="term" value="F:DNA-binding transcription factor activity"/>
    <property type="evidence" value="ECO:0007669"/>
    <property type="project" value="InterPro"/>
</dbReference>
<keyword evidence="2" id="KW-0805">Transcription regulation</keyword>
<keyword evidence="4" id="KW-0804">Transcription</keyword>
<dbReference type="InterPro" id="IPR036390">
    <property type="entry name" value="WH_DNA-bd_sf"/>
</dbReference>
<evidence type="ECO:0000313" key="7">
    <source>
        <dbReference type="Proteomes" id="UP000024284"/>
    </source>
</evidence>
<dbReference type="PANTHER" id="PTHR33154">
    <property type="entry name" value="TRANSCRIPTIONAL REGULATOR, ARSR FAMILY"/>
    <property type="match status" value="1"/>
</dbReference>
<dbReference type="PANTHER" id="PTHR33154:SF18">
    <property type="entry name" value="ARSENICAL RESISTANCE OPERON REPRESSOR"/>
    <property type="match status" value="1"/>
</dbReference>
<organism evidence="6 7">
    <name type="scientific">Sphingobium herbicidovorans (strain ATCC 700291 / DSM 11019 / CCUG 56400 / KCTC 2939 / LMG 18315 / NBRC 16415 / MH)</name>
    <name type="common">Sphingomonas herbicidovorans</name>
    <dbReference type="NCBI Taxonomy" id="1219045"/>
    <lineage>
        <taxon>Bacteria</taxon>
        <taxon>Pseudomonadati</taxon>
        <taxon>Pseudomonadota</taxon>
        <taxon>Alphaproteobacteria</taxon>
        <taxon>Sphingomonadales</taxon>
        <taxon>Sphingomonadaceae</taxon>
        <taxon>Sphingobium</taxon>
    </lineage>
</organism>
<dbReference type="Pfam" id="PF01022">
    <property type="entry name" value="HTH_5"/>
    <property type="match status" value="1"/>
</dbReference>
<dbReference type="Gene3D" id="3.40.50.150">
    <property type="entry name" value="Vaccinia Virus protein VP39"/>
    <property type="match status" value="1"/>
</dbReference>
<dbReference type="PROSITE" id="PS50987">
    <property type="entry name" value="HTH_ARSR_2"/>
    <property type="match status" value="1"/>
</dbReference>
<dbReference type="PATRIC" id="fig|1219045.3.peg.1836"/>
<dbReference type="Pfam" id="PF08241">
    <property type="entry name" value="Methyltransf_11"/>
    <property type="match status" value="1"/>
</dbReference>
<dbReference type="GO" id="GO:0008757">
    <property type="term" value="F:S-adenosylmethionine-dependent methyltransferase activity"/>
    <property type="evidence" value="ECO:0007669"/>
    <property type="project" value="InterPro"/>
</dbReference>
<dbReference type="RefSeq" id="WP_037464862.1">
    <property type="nucleotide sequence ID" value="NZ_BCZD01000002.1"/>
</dbReference>
<dbReference type="CDD" id="cd02440">
    <property type="entry name" value="AdoMet_MTases"/>
    <property type="match status" value="1"/>
</dbReference>
<reference evidence="6" key="1">
    <citation type="submission" date="2014-08" db="EMBL/GenBank/DDBJ databases">
        <title>Draft genome sequences of Sphingobium herbicidovorans.</title>
        <authorList>
            <person name="Gan H.M."/>
            <person name="Gan H.Y."/>
            <person name="Savka M.A."/>
        </authorList>
    </citation>
    <scope>NUCLEOTIDE SEQUENCE [LARGE SCALE GENOMIC DNA]</scope>
    <source>
        <strain evidence="6">NBRC 16415</strain>
    </source>
</reference>
<dbReference type="EMBL" id="JFZA02000012">
    <property type="protein sequence ID" value="KFG90592.1"/>
    <property type="molecule type" value="Genomic_DNA"/>
</dbReference>
<dbReference type="Gene3D" id="1.10.10.10">
    <property type="entry name" value="Winged helix-like DNA-binding domain superfamily/Winged helix DNA-binding domain"/>
    <property type="match status" value="1"/>
</dbReference>
<dbReference type="Proteomes" id="UP000024284">
    <property type="component" value="Unassembled WGS sequence"/>
</dbReference>
<dbReference type="InterPro" id="IPR036388">
    <property type="entry name" value="WH-like_DNA-bd_sf"/>
</dbReference>
<proteinExistence type="predicted"/>
<evidence type="ECO:0000256" key="3">
    <source>
        <dbReference type="ARBA" id="ARBA00023125"/>
    </source>
</evidence>
<feature type="domain" description="HTH arsR-type" evidence="5">
    <location>
        <begin position="1"/>
        <end position="90"/>
    </location>
</feature>
<dbReference type="AlphaFoldDB" id="A0A086PB24"/>
<protein>
    <submittedName>
        <fullName evidence="6">ArsR family transcriptional regulator</fullName>
    </submittedName>
</protein>
<dbReference type="SMART" id="SM00418">
    <property type="entry name" value="HTH_ARSR"/>
    <property type="match status" value="1"/>
</dbReference>
<evidence type="ECO:0000256" key="1">
    <source>
        <dbReference type="ARBA" id="ARBA00022849"/>
    </source>
</evidence>
<dbReference type="GO" id="GO:0046685">
    <property type="term" value="P:response to arsenic-containing substance"/>
    <property type="evidence" value="ECO:0007669"/>
    <property type="project" value="UniProtKB-KW"/>
</dbReference>
<evidence type="ECO:0000259" key="5">
    <source>
        <dbReference type="PROSITE" id="PS50987"/>
    </source>
</evidence>
<dbReference type="SUPFAM" id="SSF53335">
    <property type="entry name" value="S-adenosyl-L-methionine-dependent methyltransferases"/>
    <property type="match status" value="1"/>
</dbReference>
<evidence type="ECO:0000256" key="2">
    <source>
        <dbReference type="ARBA" id="ARBA00023015"/>
    </source>
</evidence>
<evidence type="ECO:0000256" key="4">
    <source>
        <dbReference type="ARBA" id="ARBA00023163"/>
    </source>
</evidence>
<dbReference type="NCBIfam" id="NF033788">
    <property type="entry name" value="HTH_metalloreg"/>
    <property type="match status" value="1"/>
</dbReference>
<dbReference type="PRINTS" id="PR00778">
    <property type="entry name" value="HTHARSR"/>
</dbReference>
<dbReference type="CDD" id="cd00090">
    <property type="entry name" value="HTH_ARSR"/>
    <property type="match status" value="1"/>
</dbReference>
<dbReference type="InterPro" id="IPR011991">
    <property type="entry name" value="ArsR-like_HTH"/>
</dbReference>
<comment type="caution">
    <text evidence="6">The sequence shown here is derived from an EMBL/GenBank/DDBJ whole genome shotgun (WGS) entry which is preliminary data.</text>
</comment>
<dbReference type="eggNOG" id="COG2226">
    <property type="taxonomic scope" value="Bacteria"/>
</dbReference>
<keyword evidence="1" id="KW-0059">Arsenical resistance</keyword>
<evidence type="ECO:0000313" key="6">
    <source>
        <dbReference type="EMBL" id="KFG90592.1"/>
    </source>
</evidence>
<dbReference type="GO" id="GO:0003677">
    <property type="term" value="F:DNA binding"/>
    <property type="evidence" value="ECO:0007669"/>
    <property type="project" value="UniProtKB-KW"/>
</dbReference>
<name>A0A086PB24_SPHHM</name>